<dbReference type="OrthoDB" id="378644at2"/>
<evidence type="ECO:0000313" key="2">
    <source>
        <dbReference type="EMBL" id="KIH85071.1"/>
    </source>
</evidence>
<dbReference type="PATRIC" id="fig|226910.6.peg.1052"/>
<feature type="domain" description="DNA circulation N-terminal" evidence="1">
    <location>
        <begin position="9"/>
        <end position="94"/>
    </location>
</feature>
<accession>A0A0C2I780</accession>
<evidence type="ECO:0000313" key="3">
    <source>
        <dbReference type="Proteomes" id="UP000031535"/>
    </source>
</evidence>
<sequence>MATNWRDRLLPASFRGVPFWVDQAKTPVGQKGQLHEYPQRDQPFFEGLGQQAKIHDLMAFIVGADCLEQRDELLKALEEGSGELVHPWLGRMQVKVGACDMTQTRKDGGLVTFNLKFYPDEPLQFPKAVVNTQEQLQVASDNLLDSSVARFDGAMSQINQARIGLENLRKGITLAYHVIEQELQPLIETYANVYALVRTIKEFPKQVSAAVKGVLGEFKGLVGEVKSVVGEVRGLKDFAVQGYHGMLADLSKQVEDAKSLDTSKLTIGKDSAAASQATVNLIQDALLVQISQLVSMIPVATPAVKLTTTPSLAQQAQQPVQRADVPVVDDVLALRDNLNEVIWQAALKADALHYQALSTVRQALTQHLNAVASTGVRLIDLIPKSNLPALVVAYQNFGDATRVGEVVQRNRISHPGFIPPAPVQISRE</sequence>
<gene>
    <name evidence="2" type="ORF">UCMB321_1059</name>
</gene>
<organism evidence="2 3">
    <name type="scientific">Pseudomonas batumici</name>
    <dbReference type="NCBI Taxonomy" id="226910"/>
    <lineage>
        <taxon>Bacteria</taxon>
        <taxon>Pseudomonadati</taxon>
        <taxon>Pseudomonadota</taxon>
        <taxon>Gammaproteobacteria</taxon>
        <taxon>Pseudomonadales</taxon>
        <taxon>Pseudomonadaceae</taxon>
        <taxon>Pseudomonas</taxon>
    </lineage>
</organism>
<proteinExistence type="predicted"/>
<protein>
    <submittedName>
        <fullName evidence="2">Phage tail/DNA circulation protein</fullName>
    </submittedName>
</protein>
<reference evidence="2 3" key="1">
    <citation type="submission" date="2015-01" db="EMBL/GenBank/DDBJ databases">
        <title>Complete genome of Pseudomonas batumici UCM B-321 producer of the batumin antibiotic with strong antistaphilococcal and potential anticancer activity.</title>
        <authorList>
            <person name="Klochko V.V."/>
            <person name="Zelena L.B."/>
            <person name="Elena K.A."/>
            <person name="Reva O.N."/>
        </authorList>
    </citation>
    <scope>NUCLEOTIDE SEQUENCE [LARGE SCALE GENOMIC DNA]</scope>
    <source>
        <strain evidence="2 3">UCM B-321</strain>
    </source>
</reference>
<dbReference type="Pfam" id="PF07157">
    <property type="entry name" value="DNA_circ_N"/>
    <property type="match status" value="1"/>
</dbReference>
<dbReference type="EMBL" id="JXDG01000011">
    <property type="protein sequence ID" value="KIH85071.1"/>
    <property type="molecule type" value="Genomic_DNA"/>
</dbReference>
<dbReference type="Proteomes" id="UP000031535">
    <property type="component" value="Unassembled WGS sequence"/>
</dbReference>
<dbReference type="RefSeq" id="WP_040064411.1">
    <property type="nucleotide sequence ID" value="NZ_CP144470.1"/>
</dbReference>
<dbReference type="InterPro" id="IPR009826">
    <property type="entry name" value="DNA_circ_N"/>
</dbReference>
<name>A0A0C2I780_9PSED</name>
<keyword evidence="3" id="KW-1185">Reference proteome</keyword>
<evidence type="ECO:0000259" key="1">
    <source>
        <dbReference type="Pfam" id="PF07157"/>
    </source>
</evidence>
<comment type="caution">
    <text evidence="2">The sequence shown here is derived from an EMBL/GenBank/DDBJ whole genome shotgun (WGS) entry which is preliminary data.</text>
</comment>
<dbReference type="AlphaFoldDB" id="A0A0C2I780"/>
<dbReference type="STRING" id="226910.UCMB321_1059"/>